<feature type="region of interest" description="Disordered" evidence="1">
    <location>
        <begin position="344"/>
        <end position="411"/>
    </location>
</feature>
<feature type="region of interest" description="Disordered" evidence="1">
    <location>
        <begin position="284"/>
        <end position="330"/>
    </location>
</feature>
<feature type="region of interest" description="Disordered" evidence="1">
    <location>
        <begin position="584"/>
        <end position="604"/>
    </location>
</feature>
<evidence type="ECO:0000256" key="1">
    <source>
        <dbReference type="SAM" id="MobiDB-lite"/>
    </source>
</evidence>
<sequence>MRDINSSHVSSITFINSNGVIITTEIKETNKRMKENFLNDNEGNYVFYEKDLENIKNVVLTLKPFHQKFEDNILFRIKKKEDKYRCEWVLLLKTIKKDNIKKQRKGDMFVDIENKNDCEQNGEKEVIEEKTFDCNDIKDIMLKYIYCITYFDNYILNLKNSIGLFNSENDHFLNEFIKINDDFTKKNCNEVFEKINDNKDNEKEFFYDTLDADNKFMINMNSSCNMLNEQREVHSANLSSISDRGYNNNSNNSNSVSSNNNSHNGIVSNNSNIISSNSISSNDNSHNGIVNNSTVNNSTVNNNSNNNSSNSISSNNNNSNNNSSNSISNHSIVNNSIVNNIVSSNSTGNKNISNDSTGKNNHNKNNSSKYNNSKNNSSKNNNSKNNSCNSNNSKNNSSNSNNNSINDNIYKTNNCNKRNNIIIDNSSDYATNVHFARANCDNTNVDKKQKIHRKNIAMKYNLRKSASSNSNYNYNSNNCSFTSVKTDDDVNNLSDEKHIKGYNDDHMNFLKKLFCNNCNLEKRNVIDIDKKQNASSIKLMMKDNNYFSQKIKEEILTNYVDRNAATLGDENSMTNAVDYNKGSCANNDNSNNSSKANSNNNINNNINNHINNNINNSINNNINNNINN</sequence>
<feature type="compositionally biased region" description="Low complexity" evidence="1">
    <location>
        <begin position="247"/>
        <end position="269"/>
    </location>
</feature>
<dbReference type="AlphaFoldDB" id="A0A1A8WW81"/>
<dbReference type="Proteomes" id="UP000078597">
    <property type="component" value="Unassembled WGS sequence"/>
</dbReference>
<gene>
    <name evidence="2" type="ORF">PMALA_055220</name>
</gene>
<evidence type="ECO:0000313" key="2">
    <source>
        <dbReference type="EMBL" id="SBS96607.1"/>
    </source>
</evidence>
<reference evidence="3" key="1">
    <citation type="submission" date="2016-05" db="EMBL/GenBank/DDBJ databases">
        <authorList>
            <person name="Naeem Raeece"/>
        </authorList>
    </citation>
    <scope>NUCLEOTIDE SEQUENCE [LARGE SCALE GENOMIC DNA]</scope>
</reference>
<feature type="compositionally biased region" description="Low complexity" evidence="1">
    <location>
        <begin position="586"/>
        <end position="604"/>
    </location>
</feature>
<accession>A0A1A8WW81</accession>
<dbReference type="VEuPathDB" id="PlasmoDB:PmUG01_12054500"/>
<evidence type="ECO:0000313" key="3">
    <source>
        <dbReference type="Proteomes" id="UP000078597"/>
    </source>
</evidence>
<organism evidence="2 3">
    <name type="scientific">Plasmodium malariae</name>
    <dbReference type="NCBI Taxonomy" id="5858"/>
    <lineage>
        <taxon>Eukaryota</taxon>
        <taxon>Sar</taxon>
        <taxon>Alveolata</taxon>
        <taxon>Apicomplexa</taxon>
        <taxon>Aconoidasida</taxon>
        <taxon>Haemosporida</taxon>
        <taxon>Plasmodiidae</taxon>
        <taxon>Plasmodium</taxon>
        <taxon>Plasmodium (Plasmodium)</taxon>
    </lineage>
</organism>
<feature type="non-terminal residue" evidence="2">
    <location>
        <position position="628"/>
    </location>
</feature>
<protein>
    <submittedName>
        <fullName evidence="2">Uncharacterized protein</fullName>
    </submittedName>
</protein>
<feature type="region of interest" description="Disordered" evidence="1">
    <location>
        <begin position="240"/>
        <end position="269"/>
    </location>
</feature>
<dbReference type="EMBL" id="FLQW01004179">
    <property type="protein sequence ID" value="SBS96607.1"/>
    <property type="molecule type" value="Genomic_DNA"/>
</dbReference>
<proteinExistence type="predicted"/>
<name>A0A1A8WW81_PLAMA</name>